<dbReference type="PRINTS" id="PR00455">
    <property type="entry name" value="HTHTETR"/>
</dbReference>
<dbReference type="GO" id="GO:0003700">
    <property type="term" value="F:DNA-binding transcription factor activity"/>
    <property type="evidence" value="ECO:0007669"/>
    <property type="project" value="TreeGrafter"/>
</dbReference>
<dbReference type="AlphaFoldDB" id="A0A5M3VPU3"/>
<evidence type="ECO:0000256" key="2">
    <source>
        <dbReference type="ARBA" id="ARBA00023125"/>
    </source>
</evidence>
<dbReference type="InterPro" id="IPR001647">
    <property type="entry name" value="HTH_TetR"/>
</dbReference>
<evidence type="ECO:0000256" key="3">
    <source>
        <dbReference type="ARBA" id="ARBA00023163"/>
    </source>
</evidence>
<keyword evidence="1" id="KW-0805">Transcription regulation</keyword>
<gene>
    <name evidence="7" type="ORF">Acor_08680</name>
</gene>
<feature type="domain" description="HTH tetR-type" evidence="6">
    <location>
        <begin position="25"/>
        <end position="85"/>
    </location>
</feature>
<name>A0A5M3VPU3_9ACTN</name>
<dbReference type="SUPFAM" id="SSF46689">
    <property type="entry name" value="Homeodomain-like"/>
    <property type="match status" value="1"/>
</dbReference>
<evidence type="ECO:0000256" key="1">
    <source>
        <dbReference type="ARBA" id="ARBA00023015"/>
    </source>
</evidence>
<evidence type="ECO:0000313" key="7">
    <source>
        <dbReference type="EMBL" id="GER98804.1"/>
    </source>
</evidence>
<evidence type="ECO:0000256" key="5">
    <source>
        <dbReference type="SAM" id="MobiDB-lite"/>
    </source>
</evidence>
<organism evidence="7 8">
    <name type="scientific">Acrocarpospora corrugata</name>
    <dbReference type="NCBI Taxonomy" id="35763"/>
    <lineage>
        <taxon>Bacteria</taxon>
        <taxon>Bacillati</taxon>
        <taxon>Actinomycetota</taxon>
        <taxon>Actinomycetes</taxon>
        <taxon>Streptosporangiales</taxon>
        <taxon>Streptosporangiaceae</taxon>
        <taxon>Acrocarpospora</taxon>
    </lineage>
</organism>
<dbReference type="PANTHER" id="PTHR30055">
    <property type="entry name" value="HTH-TYPE TRANSCRIPTIONAL REGULATOR RUTR"/>
    <property type="match status" value="1"/>
</dbReference>
<dbReference type="Gene3D" id="1.10.357.10">
    <property type="entry name" value="Tetracycline Repressor, domain 2"/>
    <property type="match status" value="1"/>
</dbReference>
<sequence>MIMSERTSTNRAFAPESETTEDRPRDTRARIQEIALRLFTEQGYEATSLREIAEALGVTKAALYYHFRTKEDIVAGMVADRVAFLDELIEWAREQPKSMESRREIVRRYADWLHGGRHHQVMRFMERNQTALKDHPLMGQTRLKMLTLLRLFTDSSDPLTVQLKRSLALFAMHAVWFLLPEGDANEAERNEASLKVALELIDAADG</sequence>
<protein>
    <submittedName>
        <fullName evidence="7">TetR family transcriptional regulator</fullName>
    </submittedName>
</protein>
<dbReference type="InterPro" id="IPR023772">
    <property type="entry name" value="DNA-bd_HTH_TetR-type_CS"/>
</dbReference>
<feature type="region of interest" description="Disordered" evidence="5">
    <location>
        <begin position="1"/>
        <end position="26"/>
    </location>
</feature>
<dbReference type="InterPro" id="IPR009057">
    <property type="entry name" value="Homeodomain-like_sf"/>
</dbReference>
<dbReference type="PANTHER" id="PTHR30055:SF234">
    <property type="entry name" value="HTH-TYPE TRANSCRIPTIONAL REGULATOR BETI"/>
    <property type="match status" value="1"/>
</dbReference>
<feature type="compositionally biased region" description="Polar residues" evidence="5">
    <location>
        <begin position="1"/>
        <end position="11"/>
    </location>
</feature>
<proteinExistence type="predicted"/>
<keyword evidence="2 4" id="KW-0238">DNA-binding</keyword>
<dbReference type="GO" id="GO:0000976">
    <property type="term" value="F:transcription cis-regulatory region binding"/>
    <property type="evidence" value="ECO:0007669"/>
    <property type="project" value="TreeGrafter"/>
</dbReference>
<evidence type="ECO:0000313" key="8">
    <source>
        <dbReference type="Proteomes" id="UP000334990"/>
    </source>
</evidence>
<accession>A0A5M3VPU3</accession>
<reference evidence="7 8" key="1">
    <citation type="submission" date="2019-10" db="EMBL/GenBank/DDBJ databases">
        <title>Whole genome shotgun sequence of Acrocarpospora corrugata NBRC 13972.</title>
        <authorList>
            <person name="Ichikawa N."/>
            <person name="Kimura A."/>
            <person name="Kitahashi Y."/>
            <person name="Komaki H."/>
            <person name="Oguchi A."/>
        </authorList>
    </citation>
    <scope>NUCLEOTIDE SEQUENCE [LARGE SCALE GENOMIC DNA]</scope>
    <source>
        <strain evidence="7 8">NBRC 13972</strain>
    </source>
</reference>
<evidence type="ECO:0000256" key="4">
    <source>
        <dbReference type="PROSITE-ProRule" id="PRU00335"/>
    </source>
</evidence>
<dbReference type="Proteomes" id="UP000334990">
    <property type="component" value="Unassembled WGS sequence"/>
</dbReference>
<keyword evidence="8" id="KW-1185">Reference proteome</keyword>
<comment type="caution">
    <text evidence="7">The sequence shown here is derived from an EMBL/GenBank/DDBJ whole genome shotgun (WGS) entry which is preliminary data.</text>
</comment>
<dbReference type="EMBL" id="BLAD01000037">
    <property type="protein sequence ID" value="GER98804.1"/>
    <property type="molecule type" value="Genomic_DNA"/>
</dbReference>
<dbReference type="InterPro" id="IPR050109">
    <property type="entry name" value="HTH-type_TetR-like_transc_reg"/>
</dbReference>
<dbReference type="PROSITE" id="PS50977">
    <property type="entry name" value="HTH_TETR_2"/>
    <property type="match status" value="1"/>
</dbReference>
<keyword evidence="3" id="KW-0804">Transcription</keyword>
<evidence type="ECO:0000259" key="6">
    <source>
        <dbReference type="PROSITE" id="PS50977"/>
    </source>
</evidence>
<feature type="DNA-binding region" description="H-T-H motif" evidence="4">
    <location>
        <begin position="48"/>
        <end position="67"/>
    </location>
</feature>
<dbReference type="PROSITE" id="PS01081">
    <property type="entry name" value="HTH_TETR_1"/>
    <property type="match status" value="1"/>
</dbReference>
<dbReference type="Pfam" id="PF00440">
    <property type="entry name" value="TetR_N"/>
    <property type="match status" value="1"/>
</dbReference>